<dbReference type="Pfam" id="PF13302">
    <property type="entry name" value="Acetyltransf_3"/>
    <property type="match status" value="1"/>
</dbReference>
<name>A0ABT1YGR6_9BACL</name>
<evidence type="ECO:0000313" key="3">
    <source>
        <dbReference type="Proteomes" id="UP001300012"/>
    </source>
</evidence>
<dbReference type="PANTHER" id="PTHR43415:SF3">
    <property type="entry name" value="GNAT-FAMILY ACETYLTRANSFERASE"/>
    <property type="match status" value="1"/>
</dbReference>
<reference evidence="2 3" key="1">
    <citation type="submission" date="2022-08" db="EMBL/GenBank/DDBJ databases">
        <title>Paenibacillus endoradicis sp. nov., Paenibacillus radicibacter sp. nov and Paenibacillus pararadicis sp. nov., three cold-adapted plant growth-promoting bacteria isolated from root of Larix gmelinii in Great Khingan.</title>
        <authorList>
            <person name="Xue H."/>
        </authorList>
    </citation>
    <scope>NUCLEOTIDE SEQUENCE [LARGE SCALE GENOMIC DNA]</scope>
    <source>
        <strain evidence="2 3">N5-1-1-5</strain>
    </source>
</reference>
<dbReference type="Proteomes" id="UP001300012">
    <property type="component" value="Unassembled WGS sequence"/>
</dbReference>
<dbReference type="PANTHER" id="PTHR43415">
    <property type="entry name" value="SPERMIDINE N(1)-ACETYLTRANSFERASE"/>
    <property type="match status" value="1"/>
</dbReference>
<dbReference type="InterPro" id="IPR016181">
    <property type="entry name" value="Acyl_CoA_acyltransferase"/>
</dbReference>
<evidence type="ECO:0000259" key="1">
    <source>
        <dbReference type="Pfam" id="PF13302"/>
    </source>
</evidence>
<dbReference type="InterPro" id="IPR000182">
    <property type="entry name" value="GNAT_dom"/>
</dbReference>
<organism evidence="2 3">
    <name type="scientific">Paenibacillus radicis</name>
    <name type="common">ex Xue et al. 2023</name>
    <dbReference type="NCBI Taxonomy" id="2972489"/>
    <lineage>
        <taxon>Bacteria</taxon>
        <taxon>Bacillati</taxon>
        <taxon>Bacillota</taxon>
        <taxon>Bacilli</taxon>
        <taxon>Bacillales</taxon>
        <taxon>Paenibacillaceae</taxon>
        <taxon>Paenibacillus</taxon>
    </lineage>
</organism>
<proteinExistence type="predicted"/>
<dbReference type="SUPFAM" id="SSF55729">
    <property type="entry name" value="Acyl-CoA N-acyltransferases (Nat)"/>
    <property type="match status" value="1"/>
</dbReference>
<sequence>MKRDKDVFLQGKYVALKALNESDVENSDWYDWFNDEETTKYMQKHYYPNTKAEQMDYWKNHIKGSRDRLQLGIYDTNGGPLLGCVGLYPIDYINRKAEISTIIAEKSTRNVKYFFESNKLILQHAFYSLNLYRVYGGSIVKEFAEAMCKFYGFEIEGVMRSEVYKNGKYHDTYLIGLMESEFKFRKEFVDE</sequence>
<protein>
    <submittedName>
        <fullName evidence="2">GNAT family N-acetyltransferase</fullName>
    </submittedName>
</protein>
<dbReference type="EMBL" id="JANQBD010000009">
    <property type="protein sequence ID" value="MCR8632378.1"/>
    <property type="molecule type" value="Genomic_DNA"/>
</dbReference>
<accession>A0ABT1YGR6</accession>
<feature type="domain" description="N-acetyltransferase" evidence="1">
    <location>
        <begin position="16"/>
        <end position="135"/>
    </location>
</feature>
<dbReference type="Gene3D" id="3.40.630.30">
    <property type="match status" value="1"/>
</dbReference>
<keyword evidence="3" id="KW-1185">Reference proteome</keyword>
<dbReference type="RefSeq" id="WP_258213964.1">
    <property type="nucleotide sequence ID" value="NZ_JANQBD010000009.1"/>
</dbReference>
<comment type="caution">
    <text evidence="2">The sequence shown here is derived from an EMBL/GenBank/DDBJ whole genome shotgun (WGS) entry which is preliminary data.</text>
</comment>
<evidence type="ECO:0000313" key="2">
    <source>
        <dbReference type="EMBL" id="MCR8632378.1"/>
    </source>
</evidence>
<gene>
    <name evidence="2" type="ORF">NV381_14315</name>
</gene>